<sequence length="340" mass="37643">MKEGGPEINRRTFFLGGAAVAGVSSLLAVSPELRKLFEAVSSAEKLRAEERIRVNEEYVKTAVTLARERLKTPDLRRALRGQGENPLGRILQVVGTPIEHVEGTSFDVAELHRRYPVQIAGPSNNFVFASAYDKFNRGGSYHTVGHSNGFYWGDAKHIMANAHTLLGIKEPPPGRSVDMGLLRLPPRLHARSEEQIIRDDGTLTNADIHGALVAVVGIDPGEPTSDKVGHKTFLGTAFRIEPGLVRVGEGVTQTWFDHFRNSFAVVLPPDEDDRSAWGMSGAVVFAHKDKWEFGGAYWSSWPTRFRRGGGRKIMTLGFFHGIDDLRAELRRPDLLRVDLS</sequence>
<name>A0A1F6F151_9BACT</name>
<dbReference type="EMBL" id="MFLZ01000022">
    <property type="protein sequence ID" value="OGG79593.1"/>
    <property type="molecule type" value="Genomic_DNA"/>
</dbReference>
<protein>
    <submittedName>
        <fullName evidence="1">Uncharacterized protein</fullName>
    </submittedName>
</protein>
<gene>
    <name evidence="1" type="ORF">A3A39_02070</name>
</gene>
<organism evidence="1 2">
    <name type="scientific">Candidatus Kaiserbacteria bacterium RIFCSPLOWO2_01_FULL_54_13</name>
    <dbReference type="NCBI Taxonomy" id="1798512"/>
    <lineage>
        <taxon>Bacteria</taxon>
        <taxon>Candidatus Kaiseribacteriota</taxon>
    </lineage>
</organism>
<comment type="caution">
    <text evidence="1">The sequence shown here is derived from an EMBL/GenBank/DDBJ whole genome shotgun (WGS) entry which is preliminary data.</text>
</comment>
<evidence type="ECO:0000313" key="1">
    <source>
        <dbReference type="EMBL" id="OGG79593.1"/>
    </source>
</evidence>
<dbReference type="AlphaFoldDB" id="A0A1F6F151"/>
<dbReference type="Proteomes" id="UP000177372">
    <property type="component" value="Unassembled WGS sequence"/>
</dbReference>
<evidence type="ECO:0000313" key="2">
    <source>
        <dbReference type="Proteomes" id="UP000177372"/>
    </source>
</evidence>
<accession>A0A1F6F151</accession>
<proteinExistence type="predicted"/>
<reference evidence="1 2" key="1">
    <citation type="journal article" date="2016" name="Nat. Commun.">
        <title>Thousands of microbial genomes shed light on interconnected biogeochemical processes in an aquifer system.</title>
        <authorList>
            <person name="Anantharaman K."/>
            <person name="Brown C.T."/>
            <person name="Hug L.A."/>
            <person name="Sharon I."/>
            <person name="Castelle C.J."/>
            <person name="Probst A.J."/>
            <person name="Thomas B.C."/>
            <person name="Singh A."/>
            <person name="Wilkins M.J."/>
            <person name="Karaoz U."/>
            <person name="Brodie E.L."/>
            <person name="Williams K.H."/>
            <person name="Hubbard S.S."/>
            <person name="Banfield J.F."/>
        </authorList>
    </citation>
    <scope>NUCLEOTIDE SEQUENCE [LARGE SCALE GENOMIC DNA]</scope>
</reference>